<dbReference type="GO" id="GO:0009103">
    <property type="term" value="P:lipopolysaccharide biosynthetic process"/>
    <property type="evidence" value="ECO:0007669"/>
    <property type="project" value="TreeGrafter"/>
</dbReference>
<gene>
    <name evidence="3" type="ORF">IC229_28110</name>
</gene>
<keyword evidence="4" id="KW-1185">Reference proteome</keyword>
<feature type="domain" description="Acyltransferase 3" evidence="2">
    <location>
        <begin position="6"/>
        <end position="343"/>
    </location>
</feature>
<comment type="caution">
    <text evidence="3">The sequence shown here is derived from an EMBL/GenBank/DDBJ whole genome shotgun (WGS) entry which is preliminary data.</text>
</comment>
<keyword evidence="3" id="KW-0012">Acyltransferase</keyword>
<sequence>MQIPQLTFTRFLAAAVVLVFHGARGTYPFTVYPGRYLIEYGSVAVVYFFVLSGFILTITYQSKRERSGTINRRQFWMARFARIFPLYFFALLVTLFVLTVLYAQTVTPASILASLTLMQAWIPSLADTLNGPGWSLSVEMFFYVIFPWLLPWLDQFSNRVLLALTVGGWLFGVGLFYVVANHLIPINLSAEAYNNLLNYSPWIHVASFINGCISGLLFWRYVRQHPASANRNRLSWGMLILGAVGLIGIGSDIFIMQYAQGGVLTPVFILFITGLSLQTNTPITKLFSWRPLVYLGEISYGIYILQLPVIKLFKKIDPLGLGDTFLRDIFTFVALFVVTMVCYHLIEKPAQAFIQTRWNTRLVRGKL</sequence>
<dbReference type="EMBL" id="JACWZY010000033">
    <property type="protein sequence ID" value="MBD2704538.1"/>
    <property type="molecule type" value="Genomic_DNA"/>
</dbReference>
<dbReference type="PANTHER" id="PTHR23028:SF53">
    <property type="entry name" value="ACYL_TRANSF_3 DOMAIN-CONTAINING PROTEIN"/>
    <property type="match status" value="1"/>
</dbReference>
<dbReference type="RefSeq" id="WP_190891196.1">
    <property type="nucleotide sequence ID" value="NZ_JACWZY010000033.1"/>
</dbReference>
<keyword evidence="1" id="KW-0812">Transmembrane</keyword>
<feature type="transmembrane region" description="Helical" evidence="1">
    <location>
        <begin position="41"/>
        <end position="60"/>
    </location>
</feature>
<feature type="transmembrane region" description="Helical" evidence="1">
    <location>
        <begin position="80"/>
        <end position="103"/>
    </location>
</feature>
<keyword evidence="1" id="KW-1133">Transmembrane helix</keyword>
<dbReference type="Proteomes" id="UP000598820">
    <property type="component" value="Unassembled WGS sequence"/>
</dbReference>
<organism evidence="3 4">
    <name type="scientific">Spirosoma profusum</name>
    <dbReference type="NCBI Taxonomy" id="2771354"/>
    <lineage>
        <taxon>Bacteria</taxon>
        <taxon>Pseudomonadati</taxon>
        <taxon>Bacteroidota</taxon>
        <taxon>Cytophagia</taxon>
        <taxon>Cytophagales</taxon>
        <taxon>Cytophagaceae</taxon>
        <taxon>Spirosoma</taxon>
    </lineage>
</organism>
<dbReference type="GO" id="GO:0016020">
    <property type="term" value="C:membrane"/>
    <property type="evidence" value="ECO:0007669"/>
    <property type="project" value="TreeGrafter"/>
</dbReference>
<feature type="transmembrane region" description="Helical" evidence="1">
    <location>
        <begin position="199"/>
        <end position="222"/>
    </location>
</feature>
<evidence type="ECO:0000313" key="4">
    <source>
        <dbReference type="Proteomes" id="UP000598820"/>
    </source>
</evidence>
<proteinExistence type="predicted"/>
<name>A0A926Y4G6_9BACT</name>
<feature type="transmembrane region" description="Helical" evidence="1">
    <location>
        <begin position="261"/>
        <end position="280"/>
    </location>
</feature>
<dbReference type="PANTHER" id="PTHR23028">
    <property type="entry name" value="ACETYLTRANSFERASE"/>
    <property type="match status" value="1"/>
</dbReference>
<keyword evidence="1" id="KW-0472">Membrane</keyword>
<evidence type="ECO:0000259" key="2">
    <source>
        <dbReference type="Pfam" id="PF01757"/>
    </source>
</evidence>
<reference evidence="3" key="1">
    <citation type="submission" date="2020-09" db="EMBL/GenBank/DDBJ databases">
        <authorList>
            <person name="Kim M.K."/>
        </authorList>
    </citation>
    <scope>NUCLEOTIDE SEQUENCE</scope>
    <source>
        <strain evidence="3">BT702</strain>
    </source>
</reference>
<accession>A0A926Y4G6</accession>
<dbReference type="GO" id="GO:0016747">
    <property type="term" value="F:acyltransferase activity, transferring groups other than amino-acyl groups"/>
    <property type="evidence" value="ECO:0007669"/>
    <property type="project" value="InterPro"/>
</dbReference>
<evidence type="ECO:0000313" key="3">
    <source>
        <dbReference type="EMBL" id="MBD2704538.1"/>
    </source>
</evidence>
<evidence type="ECO:0000256" key="1">
    <source>
        <dbReference type="SAM" id="Phobius"/>
    </source>
</evidence>
<dbReference type="InterPro" id="IPR050879">
    <property type="entry name" value="Acyltransferase_3"/>
</dbReference>
<keyword evidence="3" id="KW-0808">Transferase</keyword>
<feature type="transmembrane region" description="Helical" evidence="1">
    <location>
        <begin position="160"/>
        <end position="179"/>
    </location>
</feature>
<feature type="transmembrane region" description="Helical" evidence="1">
    <location>
        <begin position="292"/>
        <end position="309"/>
    </location>
</feature>
<feature type="transmembrane region" description="Helical" evidence="1">
    <location>
        <begin position="134"/>
        <end position="153"/>
    </location>
</feature>
<protein>
    <submittedName>
        <fullName evidence="3">Acyltransferase</fullName>
    </submittedName>
</protein>
<feature type="transmembrane region" description="Helical" evidence="1">
    <location>
        <begin position="234"/>
        <end position="255"/>
    </location>
</feature>
<dbReference type="Pfam" id="PF01757">
    <property type="entry name" value="Acyl_transf_3"/>
    <property type="match status" value="1"/>
</dbReference>
<dbReference type="AlphaFoldDB" id="A0A926Y4G6"/>
<feature type="transmembrane region" description="Helical" evidence="1">
    <location>
        <begin position="329"/>
        <end position="346"/>
    </location>
</feature>
<dbReference type="InterPro" id="IPR002656">
    <property type="entry name" value="Acyl_transf_3_dom"/>
</dbReference>